<dbReference type="Proteomes" id="UP000033491">
    <property type="component" value="Unassembled WGS sequence"/>
</dbReference>
<dbReference type="RefSeq" id="WP_045806551.1">
    <property type="nucleotide sequence ID" value="NZ_JZCR01000006.1"/>
</dbReference>
<dbReference type="AlphaFoldDB" id="A0A0F3RUR5"/>
<dbReference type="STRING" id="216463.VC81_02325"/>
<dbReference type="OrthoDB" id="6372157at2"/>
<accession>A0A0F3RUR5</accession>
<reference evidence="1 2" key="1">
    <citation type="submission" date="2015-03" db="EMBL/GenBank/DDBJ databases">
        <authorList>
            <person name="Zheng J."/>
            <person name="Ganezle M."/>
        </authorList>
    </citation>
    <scope>NUCLEOTIDE SEQUENCE [LARGE SCALE GENOMIC DNA]</scope>
    <source>
        <strain evidence="1 2">LP38</strain>
    </source>
</reference>
<protein>
    <recommendedName>
        <fullName evidence="3">Helicase/UvrB N-terminal domain-containing protein</fullName>
    </recommendedName>
</protein>
<comment type="caution">
    <text evidence="1">The sequence shown here is derived from an EMBL/GenBank/DDBJ whole genome shotgun (WGS) entry which is preliminary data.</text>
</comment>
<proteinExistence type="predicted"/>
<name>A0A0F3RUR5_9LACO</name>
<evidence type="ECO:0008006" key="3">
    <source>
        <dbReference type="Google" id="ProtNLM"/>
    </source>
</evidence>
<evidence type="ECO:0000313" key="2">
    <source>
        <dbReference type="Proteomes" id="UP000033491"/>
    </source>
</evidence>
<organism evidence="1 2">
    <name type="scientific">Levilactobacillus spicheri</name>
    <dbReference type="NCBI Taxonomy" id="216463"/>
    <lineage>
        <taxon>Bacteria</taxon>
        <taxon>Bacillati</taxon>
        <taxon>Bacillota</taxon>
        <taxon>Bacilli</taxon>
        <taxon>Lactobacillales</taxon>
        <taxon>Lactobacillaceae</taxon>
        <taxon>Levilactobacillus</taxon>
    </lineage>
</organism>
<dbReference type="EMBL" id="JZCR01000006">
    <property type="protein sequence ID" value="KJW13324.1"/>
    <property type="molecule type" value="Genomic_DNA"/>
</dbReference>
<gene>
    <name evidence="1" type="ORF">VC81_02325</name>
</gene>
<evidence type="ECO:0000313" key="1">
    <source>
        <dbReference type="EMBL" id="KJW13324.1"/>
    </source>
</evidence>
<dbReference type="PATRIC" id="fig|216463.3.peg.2276"/>
<sequence>MKIADFEQIMLALTHDGPSGHLALLDAPTGSGKSYTIAHFLCHQVSQDAHFRAFFVTDQKKNLNIQTFKATWEQLTDQPFYQKVAIIQSLEDTVQLLLVEKQAKRIPLDLQTEGVDQAIEVLAKKFKVYQLTKQQDAQSMAGWDDLRQAEYQVRSQLAQQLSKLAQVDSPATHENREKIRQYVMDHWQTVGEWLSQVYPTIDLATRQLYILTTDKFIRSITPFFEATGKPFQFSNILKGSLVVLDEFDSTKRRVWEKSLADALKIKVDILGLFNALYHGILQVDQQVPTQLKKLIRQQSRYQELAHTAAELNQTFGLDRLYKTVERNQSDSYVIHTLLYTLLSDQNRWHSRLNQADNLVDLGHHFKDELKFRLMLRRVSGFVRQFNRLVFFAAQKYSAERNSVTFKNDNDINLQDACYTIYNALGLTDAQIDSLLTLGAEVGSTKLKGARDPEPDSYHEFQRRGLTLYQFTNTEKHDLRTNINAAFFAVTPENYLLDIVSKANVLGLSATAKVPTVLDNYDLDYLTEELGAAFIDGRPLLTSATKAEFDYAHRYQQSGVTVTAELASIQETIGQTLANRLAAMGLPAIHDAQQREIIARLDSHLVETVRTIKNETASSSLDSQAYYKKGYIALFDSFIFFLLDAEKTSFLGLQAMIPGEAPTSSAVLIQEVFDQLSRLLCPKEAHLPKLAIISSEKKQGAIEDQLKTALALPSTQENRVYLLGAYQSIGIGQNLHHRLGDFERDLVKSIATADQQQDPRTQFVDLEGVYLGNVTHILTKVTEFGLNDDMLRSITELEYLADANEIGYLELKKQFQALEYHNRWQKHPENVRSLQASYTRMVIQALGRMNRALNKVPHLSVLATSEVIQGIHPLNLDISALSPEVQALFALKEKGTVTNNFDLSQEEAQKQNLTAYTSRDVHQLLRGLSSVPAYATSYRDGRDFILRHPTIDPLTLGKRQQQDRRCLQYLPNPGNVTEYVARWLSESNFQFTQTATPGTAVRVSAEASGLVSMCRYPGLRQEFQRLGYAVEWQSADFIMNPIQYINLYLGALGEAAGKYIVEKNWGVSLRPFDQLVNNELFDFKTDNHVAVDFKNWHRLADSERNQERNHVREKLTRLEQHTGEKWSAIILNILGNRQLKGPVSWDQRVMEVSALIDEQGHLVLSPQDQVMIGEFLIGK</sequence>